<dbReference type="Pfam" id="PF04622">
    <property type="entry name" value="ERG2_Sigma1R"/>
    <property type="match status" value="1"/>
</dbReference>
<name>A0A6H0XJW9_9PEZI</name>
<organism evidence="9 10">
    <name type="scientific">Peltaster fructicola</name>
    <dbReference type="NCBI Taxonomy" id="286661"/>
    <lineage>
        <taxon>Eukaryota</taxon>
        <taxon>Fungi</taxon>
        <taxon>Dikarya</taxon>
        <taxon>Ascomycota</taxon>
        <taxon>Pezizomycotina</taxon>
        <taxon>Dothideomycetes</taxon>
        <taxon>Dothideomycetes incertae sedis</taxon>
        <taxon>Peltaster</taxon>
    </lineage>
</organism>
<keyword evidence="3" id="KW-0812">Transmembrane</keyword>
<keyword evidence="5" id="KW-1133">Transmembrane helix</keyword>
<evidence type="ECO:0000256" key="4">
    <source>
        <dbReference type="ARBA" id="ARBA00022824"/>
    </source>
</evidence>
<evidence type="ECO:0000256" key="5">
    <source>
        <dbReference type="ARBA" id="ARBA00022989"/>
    </source>
</evidence>
<dbReference type="EC" id="5.-.-.-" evidence="8"/>
<sequence>MNLRFLSFLVAIVAALYGIVSYLETRLEDFYVFSPTQLHEVAKKAIVNHGDDTRAVVADIVGQLQQSSAKAYLSTNEEWVFNNAGGAMGAMYIIHASVTEYLIIFGTAVGTEGHTGRHTADDYFHILRGEQTAYVPGEYEPERYPQGSVHHLRRGEVKQYKMDNTCFALEYARGWIPPMLFFGFADGLSSTLDFPTLWMTTRVTGAQMIGNLLIGKF</sequence>
<keyword evidence="6" id="KW-0472">Membrane</keyword>
<dbReference type="GO" id="GO:0006696">
    <property type="term" value="P:ergosterol biosynthetic process"/>
    <property type="evidence" value="ECO:0007669"/>
    <property type="project" value="TreeGrafter"/>
</dbReference>
<evidence type="ECO:0000256" key="3">
    <source>
        <dbReference type="ARBA" id="ARBA00022692"/>
    </source>
</evidence>
<dbReference type="UniPathway" id="UPA00768"/>
<comment type="function">
    <text evidence="8">Catalyzes the reaction which results in unsaturation at C-7 in the B ring of sterols.</text>
</comment>
<dbReference type="GO" id="GO:0005789">
    <property type="term" value="C:endoplasmic reticulum membrane"/>
    <property type="evidence" value="ECO:0007669"/>
    <property type="project" value="UniProtKB-SubCell"/>
</dbReference>
<dbReference type="PANTHER" id="PTHR10868:SF1">
    <property type="entry name" value="SIGMA NON-OPIOID INTRACELLULAR RECEPTOR 1"/>
    <property type="match status" value="1"/>
</dbReference>
<proteinExistence type="inferred from homology"/>
<protein>
    <recommendedName>
        <fullName evidence="8">C-8 sterol isomerase</fullName>
        <ecNumber evidence="8">5.-.-.-</ecNumber>
    </recommendedName>
    <alternativeName>
        <fullName evidence="8">Delta-8--delta-7 sterol isomerase</fullName>
    </alternativeName>
</protein>
<evidence type="ECO:0000256" key="7">
    <source>
        <dbReference type="ARBA" id="ARBA00029435"/>
    </source>
</evidence>
<dbReference type="AlphaFoldDB" id="A0A6H0XJW9"/>
<dbReference type="OrthoDB" id="347124at2759"/>
<evidence type="ECO:0000256" key="1">
    <source>
        <dbReference type="ARBA" id="ARBA00004586"/>
    </source>
</evidence>
<evidence type="ECO:0000313" key="9">
    <source>
        <dbReference type="EMBL" id="QIW94927.1"/>
    </source>
</evidence>
<evidence type="ECO:0000256" key="2">
    <source>
        <dbReference type="ARBA" id="ARBA00007141"/>
    </source>
</evidence>
<dbReference type="InterPro" id="IPR006716">
    <property type="entry name" value="ERG2_sigma1_rcpt-like"/>
</dbReference>
<keyword evidence="4" id="KW-0256">Endoplasmic reticulum</keyword>
<gene>
    <name evidence="9" type="ORF">AMS68_000445</name>
</gene>
<dbReference type="Proteomes" id="UP000503462">
    <property type="component" value="Chromosome 1"/>
</dbReference>
<evidence type="ECO:0000256" key="6">
    <source>
        <dbReference type="ARBA" id="ARBA00023136"/>
    </source>
</evidence>
<comment type="similarity">
    <text evidence="2 8">Belongs to the ERG2 family.</text>
</comment>
<comment type="pathway">
    <text evidence="7 8">Steroid metabolism; ergosterol biosynthesis.</text>
</comment>
<comment type="subcellular location">
    <subcellularLocation>
        <location evidence="1">Endoplasmic reticulum membrane</location>
    </subcellularLocation>
</comment>
<evidence type="ECO:0000313" key="10">
    <source>
        <dbReference type="Proteomes" id="UP000503462"/>
    </source>
</evidence>
<dbReference type="EMBL" id="CP051139">
    <property type="protein sequence ID" value="QIW94927.1"/>
    <property type="molecule type" value="Genomic_DNA"/>
</dbReference>
<dbReference type="PANTHER" id="PTHR10868">
    <property type="entry name" value="SIGMA 1-TYPE OPIOID RECEPTOR-RELATED"/>
    <property type="match status" value="1"/>
</dbReference>
<reference evidence="9 10" key="1">
    <citation type="journal article" date="2016" name="Sci. Rep.">
        <title>Peltaster fructicola genome reveals evolution from an invasive phytopathogen to an ectophytic parasite.</title>
        <authorList>
            <person name="Xu C."/>
            <person name="Chen H."/>
            <person name="Gleason M.L."/>
            <person name="Xu J.R."/>
            <person name="Liu H."/>
            <person name="Zhang R."/>
            <person name="Sun G."/>
        </authorList>
    </citation>
    <scope>NUCLEOTIDE SEQUENCE [LARGE SCALE GENOMIC DNA]</scope>
    <source>
        <strain evidence="9 10">LNHT1506</strain>
    </source>
</reference>
<evidence type="ECO:0000256" key="8">
    <source>
        <dbReference type="RuleBase" id="RU368083"/>
    </source>
</evidence>
<keyword evidence="10" id="KW-1185">Reference proteome</keyword>
<accession>A0A6H0XJW9</accession>